<comment type="similarity">
    <text evidence="4">Belongs to the zinc-containing alcohol dehydrogenase family.</text>
</comment>
<dbReference type="InterPro" id="IPR011032">
    <property type="entry name" value="GroES-like_sf"/>
</dbReference>
<gene>
    <name evidence="6" type="ORF">ACFO4N_12070</name>
</gene>
<dbReference type="InterPro" id="IPR036291">
    <property type="entry name" value="NAD(P)-bd_dom_sf"/>
</dbReference>
<feature type="domain" description="Enoyl reductase (ER)" evidence="5">
    <location>
        <begin position="9"/>
        <end position="337"/>
    </location>
</feature>
<dbReference type="Gene3D" id="3.40.50.720">
    <property type="entry name" value="NAD(P)-binding Rossmann-like Domain"/>
    <property type="match status" value="1"/>
</dbReference>
<dbReference type="InterPro" id="IPR050129">
    <property type="entry name" value="Zn_alcohol_dh"/>
</dbReference>
<dbReference type="SUPFAM" id="SSF51735">
    <property type="entry name" value="NAD(P)-binding Rossmann-fold domains"/>
    <property type="match status" value="1"/>
</dbReference>
<keyword evidence="3" id="KW-0560">Oxidoreductase</keyword>
<organism evidence="6 7">
    <name type="scientific">Camelliibacillus cellulosilyticus</name>
    <dbReference type="NCBI Taxonomy" id="2174486"/>
    <lineage>
        <taxon>Bacteria</taxon>
        <taxon>Bacillati</taxon>
        <taxon>Bacillota</taxon>
        <taxon>Bacilli</taxon>
        <taxon>Bacillales</taxon>
        <taxon>Sporolactobacillaceae</taxon>
        <taxon>Camelliibacillus</taxon>
    </lineage>
</organism>
<dbReference type="InterPro" id="IPR020843">
    <property type="entry name" value="ER"/>
</dbReference>
<comment type="caution">
    <text evidence="6">The sequence shown here is derived from an EMBL/GenBank/DDBJ whole genome shotgun (WGS) entry which is preliminary data.</text>
</comment>
<dbReference type="EMBL" id="JBHSFW010000008">
    <property type="protein sequence ID" value="MFC4619448.1"/>
    <property type="molecule type" value="Genomic_DNA"/>
</dbReference>
<keyword evidence="2 4" id="KW-0862">Zinc</keyword>
<evidence type="ECO:0000313" key="6">
    <source>
        <dbReference type="EMBL" id="MFC4619448.1"/>
    </source>
</evidence>
<dbReference type="Pfam" id="PF00107">
    <property type="entry name" value="ADH_zinc_N"/>
    <property type="match status" value="1"/>
</dbReference>
<evidence type="ECO:0000256" key="1">
    <source>
        <dbReference type="ARBA" id="ARBA00022723"/>
    </source>
</evidence>
<dbReference type="SMART" id="SM00829">
    <property type="entry name" value="PKS_ER"/>
    <property type="match status" value="1"/>
</dbReference>
<dbReference type="InterPro" id="IPR013149">
    <property type="entry name" value="ADH-like_C"/>
</dbReference>
<accession>A0ABV9GMM8</accession>
<protein>
    <submittedName>
        <fullName evidence="6">Zinc-binding dehydrogenase</fullName>
    </submittedName>
</protein>
<comment type="cofactor">
    <cofactor evidence="4">
        <name>Zn(2+)</name>
        <dbReference type="ChEBI" id="CHEBI:29105"/>
    </cofactor>
</comment>
<dbReference type="InterPro" id="IPR013154">
    <property type="entry name" value="ADH-like_N"/>
</dbReference>
<dbReference type="SUPFAM" id="SSF50129">
    <property type="entry name" value="GroES-like"/>
    <property type="match status" value="1"/>
</dbReference>
<dbReference type="RefSeq" id="WP_376846541.1">
    <property type="nucleotide sequence ID" value="NZ_JBHSFW010000008.1"/>
</dbReference>
<evidence type="ECO:0000256" key="4">
    <source>
        <dbReference type="RuleBase" id="RU361277"/>
    </source>
</evidence>
<dbReference type="Gene3D" id="3.90.180.10">
    <property type="entry name" value="Medium-chain alcohol dehydrogenases, catalytic domain"/>
    <property type="match status" value="1"/>
</dbReference>
<evidence type="ECO:0000256" key="3">
    <source>
        <dbReference type="ARBA" id="ARBA00023002"/>
    </source>
</evidence>
<evidence type="ECO:0000313" key="7">
    <source>
        <dbReference type="Proteomes" id="UP001596022"/>
    </source>
</evidence>
<evidence type="ECO:0000256" key="2">
    <source>
        <dbReference type="ARBA" id="ARBA00022833"/>
    </source>
</evidence>
<dbReference type="InterPro" id="IPR002328">
    <property type="entry name" value="ADH_Zn_CS"/>
</dbReference>
<keyword evidence="1 4" id="KW-0479">Metal-binding</keyword>
<dbReference type="PANTHER" id="PTHR43401">
    <property type="entry name" value="L-THREONINE 3-DEHYDROGENASE"/>
    <property type="match status" value="1"/>
</dbReference>
<dbReference type="PROSITE" id="PS00059">
    <property type="entry name" value="ADH_ZINC"/>
    <property type="match status" value="1"/>
</dbReference>
<dbReference type="PANTHER" id="PTHR43401:SF4">
    <property type="entry name" value="D-ARABINOSE 1-DEHYDROGENASE (NADP(+))"/>
    <property type="match status" value="1"/>
</dbReference>
<dbReference type="Proteomes" id="UP001596022">
    <property type="component" value="Unassembled WGS sequence"/>
</dbReference>
<proteinExistence type="inferred from homology"/>
<evidence type="ECO:0000259" key="5">
    <source>
        <dbReference type="SMART" id="SM00829"/>
    </source>
</evidence>
<name>A0ABV9GMM8_9BACL</name>
<dbReference type="Pfam" id="PF08240">
    <property type="entry name" value="ADH_N"/>
    <property type="match status" value="1"/>
</dbReference>
<sequence>MLAAEFTPGAGFSIINQDSLPLQASEVRLRVDACGVCGSDRQVVKGESVPAGTTFPLIMGHEIAGTVIEVGEAVTDWQCGDQVVVHPFQSCGACAACRSGEPNLCIRQTCVGYHQPGGFAEAVAVSDHQLVKRSTACSGPAAALLVDAFATPYHALKQLGIEKGDNVLVIGTGGLGLATLRLARLFNVEKLGAMTRRTSGSDLAEKFDADFAITLEDPRSTARVVRRAFGAKGVDAVIDTVGTEMTASLAMDVVRPGGTVMVVGMSDDFVPIPMAKTVRRGLRFLTSYGSVMDDIRELMVFVDEGLLDPDELIAGTLPLRDIERAFSDERASGRWVVIPNKSACI</sequence>
<keyword evidence="7" id="KW-1185">Reference proteome</keyword>
<reference evidence="7" key="1">
    <citation type="journal article" date="2019" name="Int. J. Syst. Evol. Microbiol.">
        <title>The Global Catalogue of Microorganisms (GCM) 10K type strain sequencing project: providing services to taxonomists for standard genome sequencing and annotation.</title>
        <authorList>
            <consortium name="The Broad Institute Genomics Platform"/>
            <consortium name="The Broad Institute Genome Sequencing Center for Infectious Disease"/>
            <person name="Wu L."/>
            <person name="Ma J."/>
        </authorList>
    </citation>
    <scope>NUCLEOTIDE SEQUENCE [LARGE SCALE GENOMIC DNA]</scope>
    <source>
        <strain evidence="7">CGMCC 1.16306</strain>
    </source>
</reference>